<protein>
    <submittedName>
        <fullName evidence="1">T9SS type A sorting domain-containing protein</fullName>
    </submittedName>
</protein>
<organism evidence="1 2">
    <name type="scientific">Eiseniibacteriota bacterium</name>
    <dbReference type="NCBI Taxonomy" id="2212470"/>
    <lineage>
        <taxon>Bacteria</taxon>
        <taxon>Candidatus Eiseniibacteriota</taxon>
    </lineage>
</organism>
<comment type="caution">
    <text evidence="1">The sequence shown here is derived from an EMBL/GenBank/DDBJ whole genome shotgun (WGS) entry which is preliminary data.</text>
</comment>
<name>A0A538TKG2_UNCEI</name>
<sequence>MKFAMHEVSHSETHERVRLTPCAFMLVRGDSARVSHASPGNAAHWYVAEWSMGDSALRSLADNAVSPGRALSSSTRGLELKLLRNPYFGTQPIEYEVVLPTSTTARLDLFDVAGRKLLDHRLSFDVPGSRRLKLERPRLPAGVYWLRVRQAARQATEKLIVLE</sequence>
<dbReference type="Proteomes" id="UP000316609">
    <property type="component" value="Unassembled WGS sequence"/>
</dbReference>
<evidence type="ECO:0000313" key="1">
    <source>
        <dbReference type="EMBL" id="TMQ64109.1"/>
    </source>
</evidence>
<gene>
    <name evidence="1" type="ORF">E6K78_09875</name>
</gene>
<reference evidence="1 2" key="1">
    <citation type="journal article" date="2019" name="Nat. Microbiol.">
        <title>Mediterranean grassland soil C-N compound turnover is dependent on rainfall and depth, and is mediated by genomically divergent microorganisms.</title>
        <authorList>
            <person name="Diamond S."/>
            <person name="Andeer P.F."/>
            <person name="Li Z."/>
            <person name="Crits-Christoph A."/>
            <person name="Burstein D."/>
            <person name="Anantharaman K."/>
            <person name="Lane K.R."/>
            <person name="Thomas B.C."/>
            <person name="Pan C."/>
            <person name="Northen T.R."/>
            <person name="Banfield J.F."/>
        </authorList>
    </citation>
    <scope>NUCLEOTIDE SEQUENCE [LARGE SCALE GENOMIC DNA]</scope>
    <source>
        <strain evidence="1">WS_8</strain>
    </source>
</reference>
<dbReference type="InterPro" id="IPR026444">
    <property type="entry name" value="Secre_tail"/>
</dbReference>
<dbReference type="NCBIfam" id="TIGR04183">
    <property type="entry name" value="Por_Secre_tail"/>
    <property type="match status" value="1"/>
</dbReference>
<dbReference type="EMBL" id="VBOY01000095">
    <property type="protein sequence ID" value="TMQ64109.1"/>
    <property type="molecule type" value="Genomic_DNA"/>
</dbReference>
<dbReference type="AlphaFoldDB" id="A0A538TKG2"/>
<proteinExistence type="predicted"/>
<evidence type="ECO:0000313" key="2">
    <source>
        <dbReference type="Proteomes" id="UP000316609"/>
    </source>
</evidence>
<accession>A0A538TKG2</accession>